<dbReference type="OrthoDB" id="502821at2"/>
<dbReference type="SUPFAM" id="SSF63829">
    <property type="entry name" value="Calcium-dependent phosphotriesterase"/>
    <property type="match status" value="1"/>
</dbReference>
<dbReference type="Proteomes" id="UP000253782">
    <property type="component" value="Unassembled WGS sequence"/>
</dbReference>
<protein>
    <recommendedName>
        <fullName evidence="3">SMP-30/Gluconolactonase/LRE-like region domain-containing protein</fullName>
    </recommendedName>
</protein>
<keyword evidence="2" id="KW-1185">Reference proteome</keyword>
<dbReference type="Gene3D" id="2.120.10.30">
    <property type="entry name" value="TolB, C-terminal domain"/>
    <property type="match status" value="1"/>
</dbReference>
<dbReference type="AlphaFoldDB" id="A0A369UQQ9"/>
<sequence length="316" mass="33771">MAAAAAIGPATRALPSDWYPESLAAGPDGSLYIGSWRQGAVARLRPQAEQPEILVTPGSNGLANGQGVLVDAKRKLLWVCSGTIGFTTVPMTPSALKSYDLASGAPRGSYPMPDKGYCNDLAQDSHGNLYVTDSLNPRVLRLAPDDKALHIWKQDPAFNAGKEGYNLNGIAIDRDQHVYVSLVTAAAQLLRIDVQANGDAAAVTQIDMPRMLKNADAIRMGEPDRQGRARLVIFESNAFGHDGPYGGQISVASLDGNRAATLQTIVSGLNDPSSGVIVGRRVYYIESKYSLLFKSKDDAHIPRGVPFDVQSAELPE</sequence>
<dbReference type="InterPro" id="IPR011042">
    <property type="entry name" value="6-blade_b-propeller_TolB-like"/>
</dbReference>
<name>A0A369UQQ9_9GAMM</name>
<evidence type="ECO:0000313" key="2">
    <source>
        <dbReference type="Proteomes" id="UP000253782"/>
    </source>
</evidence>
<gene>
    <name evidence="1" type="ORF">DVJ77_05165</name>
</gene>
<accession>A0A369UQQ9</accession>
<evidence type="ECO:0008006" key="3">
    <source>
        <dbReference type="Google" id="ProtNLM"/>
    </source>
</evidence>
<proteinExistence type="predicted"/>
<evidence type="ECO:0000313" key="1">
    <source>
        <dbReference type="EMBL" id="RDD82976.1"/>
    </source>
</evidence>
<organism evidence="1 2">
    <name type="scientific">Dyella tabacisoli</name>
    <dbReference type="NCBI Taxonomy" id="2282381"/>
    <lineage>
        <taxon>Bacteria</taxon>
        <taxon>Pseudomonadati</taxon>
        <taxon>Pseudomonadota</taxon>
        <taxon>Gammaproteobacteria</taxon>
        <taxon>Lysobacterales</taxon>
        <taxon>Rhodanobacteraceae</taxon>
        <taxon>Dyella</taxon>
    </lineage>
</organism>
<comment type="caution">
    <text evidence="1">The sequence shown here is derived from an EMBL/GenBank/DDBJ whole genome shotgun (WGS) entry which is preliminary data.</text>
</comment>
<reference evidence="1 2" key="1">
    <citation type="submission" date="2018-07" db="EMBL/GenBank/DDBJ databases">
        <title>Dyella tabacisoli L4-6T, whole genome shotgun sequence.</title>
        <authorList>
            <person name="Zhou X.-K."/>
            <person name="Li W.-J."/>
            <person name="Duan Y.-Q."/>
        </authorList>
    </citation>
    <scope>NUCLEOTIDE SEQUENCE [LARGE SCALE GENOMIC DNA]</scope>
    <source>
        <strain evidence="1 2">L4-6</strain>
    </source>
</reference>
<dbReference type="EMBL" id="QQAH01000003">
    <property type="protein sequence ID" value="RDD82976.1"/>
    <property type="molecule type" value="Genomic_DNA"/>
</dbReference>